<dbReference type="VEuPathDB" id="FungiDB:RhiirFUN_018518"/>
<feature type="non-terminal residue" evidence="1">
    <location>
        <position position="59"/>
    </location>
</feature>
<protein>
    <submittedName>
        <fullName evidence="1">Uncharacterized protein</fullName>
    </submittedName>
</protein>
<name>U9SKR5_RHIID</name>
<gene>
    <name evidence="1" type="ORF">GLOINDRAFT_341700</name>
</gene>
<dbReference type="HOGENOM" id="CLU_2967488_0_0_1"/>
<accession>U9SKR5</accession>
<dbReference type="AlphaFoldDB" id="U9SKR5"/>
<evidence type="ECO:0000313" key="1">
    <source>
        <dbReference type="EMBL" id="ERZ94577.1"/>
    </source>
</evidence>
<sequence length="59" mass="6632">MTKRNHNSASVSREASDATSTTIVLYPIAEAAAKASWNKPDINDHLSADERKDYQIQWK</sequence>
<reference evidence="1" key="1">
    <citation type="submission" date="2013-07" db="EMBL/GenBank/DDBJ databases">
        <title>The genome of an arbuscular mycorrhizal fungus provides insights into the evolution of the oldest plant symbiosis.</title>
        <authorList>
            <consortium name="DOE Joint Genome Institute"/>
            <person name="Tisserant E."/>
            <person name="Malbreil M."/>
            <person name="Kuo A."/>
            <person name="Kohler A."/>
            <person name="Symeonidi A."/>
            <person name="Balestrini R."/>
            <person name="Charron P."/>
            <person name="Duensing N."/>
            <person name="Frei-dit-Frey N."/>
            <person name="Gianinazzi-Pearson V."/>
            <person name="Gilbert B."/>
            <person name="Handa Y."/>
            <person name="Hijri M."/>
            <person name="Kaul R."/>
            <person name="Kawaguchi M."/>
            <person name="Krajinski F."/>
            <person name="Lammers P."/>
            <person name="Lapierre D."/>
            <person name="Masclaux F.G."/>
            <person name="Murat C."/>
            <person name="Morin E."/>
            <person name="Ndikumana S."/>
            <person name="Pagni M."/>
            <person name="Petitpierre D."/>
            <person name="Requena N."/>
            <person name="Rosikiewicz P."/>
            <person name="Riley R."/>
            <person name="Saito K."/>
            <person name="San Clemente H."/>
            <person name="Shapiro H."/>
            <person name="van Tuinen D."/>
            <person name="Becard G."/>
            <person name="Bonfante P."/>
            <person name="Paszkowski U."/>
            <person name="Shachar-Hill Y."/>
            <person name="Young J.P."/>
            <person name="Sanders I.R."/>
            <person name="Henrissat B."/>
            <person name="Rensing S.A."/>
            <person name="Grigoriev I.V."/>
            <person name="Corradi N."/>
            <person name="Roux C."/>
            <person name="Martin F."/>
        </authorList>
    </citation>
    <scope>NUCLEOTIDE SEQUENCE</scope>
    <source>
        <strain evidence="1">DAOM 197198</strain>
    </source>
</reference>
<dbReference type="EMBL" id="KI301911">
    <property type="protein sequence ID" value="ERZ94577.1"/>
    <property type="molecule type" value="Genomic_DNA"/>
</dbReference>
<proteinExistence type="predicted"/>
<organism evidence="1">
    <name type="scientific">Rhizophagus irregularis (strain DAOM 181602 / DAOM 197198 / MUCL 43194)</name>
    <name type="common">Arbuscular mycorrhizal fungus</name>
    <name type="synonym">Glomus intraradices</name>
    <dbReference type="NCBI Taxonomy" id="747089"/>
    <lineage>
        <taxon>Eukaryota</taxon>
        <taxon>Fungi</taxon>
        <taxon>Fungi incertae sedis</taxon>
        <taxon>Mucoromycota</taxon>
        <taxon>Glomeromycotina</taxon>
        <taxon>Glomeromycetes</taxon>
        <taxon>Glomerales</taxon>
        <taxon>Glomeraceae</taxon>
        <taxon>Rhizophagus</taxon>
    </lineage>
</organism>